<dbReference type="Proteomes" id="UP000231279">
    <property type="component" value="Unassembled WGS sequence"/>
</dbReference>
<gene>
    <name evidence="2" type="ORF">CDL12_15040</name>
</gene>
<reference evidence="3" key="1">
    <citation type="journal article" date="2018" name="Gigascience">
        <title>Genome assembly of the Pink Ipe (Handroanthus impetiginosus, Bignoniaceae), a highly valued, ecologically keystone Neotropical timber forest tree.</title>
        <authorList>
            <person name="Silva-Junior O.B."/>
            <person name="Grattapaglia D."/>
            <person name="Novaes E."/>
            <person name="Collevatti R.G."/>
        </authorList>
    </citation>
    <scope>NUCLEOTIDE SEQUENCE [LARGE SCALE GENOMIC DNA]</scope>
    <source>
        <strain evidence="3">cv. UFG-1</strain>
    </source>
</reference>
<protein>
    <submittedName>
        <fullName evidence="2">Uncharacterized protein</fullName>
    </submittedName>
</protein>
<organism evidence="2 3">
    <name type="scientific">Handroanthus impetiginosus</name>
    <dbReference type="NCBI Taxonomy" id="429701"/>
    <lineage>
        <taxon>Eukaryota</taxon>
        <taxon>Viridiplantae</taxon>
        <taxon>Streptophyta</taxon>
        <taxon>Embryophyta</taxon>
        <taxon>Tracheophyta</taxon>
        <taxon>Spermatophyta</taxon>
        <taxon>Magnoliopsida</taxon>
        <taxon>eudicotyledons</taxon>
        <taxon>Gunneridae</taxon>
        <taxon>Pentapetalae</taxon>
        <taxon>asterids</taxon>
        <taxon>lamiids</taxon>
        <taxon>Lamiales</taxon>
        <taxon>Bignoniaceae</taxon>
        <taxon>Crescentiina</taxon>
        <taxon>Tabebuia alliance</taxon>
        <taxon>Handroanthus</taxon>
    </lineage>
</organism>
<dbReference type="EMBL" id="NKXS01002706">
    <property type="protein sequence ID" value="PIN12340.1"/>
    <property type="molecule type" value="Genomic_DNA"/>
</dbReference>
<feature type="region of interest" description="Disordered" evidence="1">
    <location>
        <begin position="1"/>
        <end position="42"/>
    </location>
</feature>
<sequence>MQRGFKGIVTSGSWTRTKINSRKPQDFSQTTPTSNPPNSPVKISTEFPCFSPNIYYTIPDMPAPFFALWKL</sequence>
<evidence type="ECO:0000313" key="3">
    <source>
        <dbReference type="Proteomes" id="UP000231279"/>
    </source>
</evidence>
<name>A0A2G9H4V4_9LAMI</name>
<evidence type="ECO:0000313" key="2">
    <source>
        <dbReference type="EMBL" id="PIN12340.1"/>
    </source>
</evidence>
<evidence type="ECO:0000256" key="1">
    <source>
        <dbReference type="SAM" id="MobiDB-lite"/>
    </source>
</evidence>
<proteinExistence type="predicted"/>
<comment type="caution">
    <text evidence="2">The sequence shown here is derived from an EMBL/GenBank/DDBJ whole genome shotgun (WGS) entry which is preliminary data.</text>
</comment>
<dbReference type="AlphaFoldDB" id="A0A2G9H4V4"/>
<keyword evidence="3" id="KW-1185">Reference proteome</keyword>
<accession>A0A2G9H4V4</accession>